<sequence>MDIRIEHLYKKYRDKTALSDINLTLPAGSFTAILGPSGCGKTTLMRCLAGFLQVDAGTIRFGDRDVTHLPPQNRQTAMVFQNYALWPHMSVYDNIAYGLKLKKLDKKEIEKKVYAILEKVELDTTDVKKRRPTEYSGGQQQRIALARALVLEPKLLLMDEPLSNLDAKVRQRLRVEIRSLQKELGITAIYVTHDQDEALSMADQVVLMKDGRIEQVGEPEQLYYGPQSYFVSHFLGNSNTLKVESKNGKIFVGSQTIDLPPEAFRARRGDGRYLLVVRSEDAVLATEPAGTPEFVSLRGVLRESLFVGSGYRHWVQIEGQNLFVHSDDRRMDKGDVYVRMPVSRCFVFPENGGPEE</sequence>
<dbReference type="GO" id="GO:0015408">
    <property type="term" value="F:ABC-type ferric iron transporter activity"/>
    <property type="evidence" value="ECO:0007669"/>
    <property type="project" value="InterPro"/>
</dbReference>
<evidence type="ECO:0000256" key="6">
    <source>
        <dbReference type="ARBA" id="ARBA00023136"/>
    </source>
</evidence>
<evidence type="ECO:0000256" key="5">
    <source>
        <dbReference type="ARBA" id="ARBA00022967"/>
    </source>
</evidence>
<evidence type="ECO:0000313" key="13">
    <source>
        <dbReference type="Proteomes" id="UP000243688"/>
    </source>
</evidence>
<dbReference type="InterPro" id="IPR027417">
    <property type="entry name" value="P-loop_NTPase"/>
</dbReference>
<evidence type="ECO:0000256" key="3">
    <source>
        <dbReference type="ARBA" id="ARBA00022741"/>
    </source>
</evidence>
<evidence type="ECO:0000256" key="1">
    <source>
        <dbReference type="ARBA" id="ARBA00022448"/>
    </source>
</evidence>
<feature type="domain" description="ABC transporter" evidence="11">
    <location>
        <begin position="3"/>
        <end position="235"/>
    </location>
</feature>
<keyword evidence="4" id="KW-0067">ATP-binding</keyword>
<dbReference type="FunFam" id="3.40.50.300:FF:000425">
    <property type="entry name" value="Probable ABC transporter, ATP-binding subunit"/>
    <property type="match status" value="1"/>
</dbReference>
<dbReference type="GO" id="GO:0015418">
    <property type="term" value="F:ABC-type quaternary ammonium compound transporting activity"/>
    <property type="evidence" value="ECO:0007669"/>
    <property type="project" value="UniProtKB-EC"/>
</dbReference>
<dbReference type="CDD" id="cd03259">
    <property type="entry name" value="ABC_Carb_Solutes_like"/>
    <property type="match status" value="1"/>
</dbReference>
<dbReference type="InterPro" id="IPR003593">
    <property type="entry name" value="AAA+_ATPase"/>
</dbReference>
<dbReference type="InterPro" id="IPR015853">
    <property type="entry name" value="ABC_transpr_FbpC"/>
</dbReference>
<evidence type="ECO:0000256" key="2">
    <source>
        <dbReference type="ARBA" id="ARBA00022475"/>
    </source>
</evidence>
<dbReference type="Pfam" id="PF00005">
    <property type="entry name" value="ABC_tran"/>
    <property type="match status" value="1"/>
</dbReference>
<dbReference type="Gene3D" id="3.40.50.300">
    <property type="entry name" value="P-loop containing nucleotide triphosphate hydrolases"/>
    <property type="match status" value="1"/>
</dbReference>
<dbReference type="PANTHER" id="PTHR43875:SF15">
    <property type="entry name" value="TREHALOSE IMPORT ATP-BINDING PROTEIN SUGC"/>
    <property type="match status" value="1"/>
</dbReference>
<evidence type="ECO:0000256" key="7">
    <source>
        <dbReference type="ARBA" id="ARBA00052482"/>
    </source>
</evidence>
<evidence type="ECO:0000256" key="4">
    <source>
        <dbReference type="ARBA" id="ARBA00022840"/>
    </source>
</evidence>
<comment type="caution">
    <text evidence="12">The sequence shown here is derived from an EMBL/GenBank/DDBJ whole genome shotgun (WGS) entry which is preliminary data.</text>
</comment>
<evidence type="ECO:0000256" key="10">
    <source>
        <dbReference type="ARBA" id="ARBA00070305"/>
    </source>
</evidence>
<gene>
    <name evidence="12" type="ORF">BLM47_05935</name>
</gene>
<keyword evidence="1" id="KW-0813">Transport</keyword>
<proteinExistence type="predicted"/>
<keyword evidence="5" id="KW-1278">Translocase</keyword>
<dbReference type="EMBL" id="MOXJ01000011">
    <property type="protein sequence ID" value="PDO10637.1"/>
    <property type="molecule type" value="Genomic_DNA"/>
</dbReference>
<evidence type="ECO:0000259" key="11">
    <source>
        <dbReference type="PROSITE" id="PS50893"/>
    </source>
</evidence>
<dbReference type="EC" id="7.6.2.9" evidence="9"/>
<keyword evidence="2" id="KW-1003">Cell membrane</keyword>
<keyword evidence="3" id="KW-0547">Nucleotide-binding</keyword>
<organism evidence="12 13">
    <name type="scientific">Candidatus Reconcilbacillus cellulovorans</name>
    <dbReference type="NCBI Taxonomy" id="1906605"/>
    <lineage>
        <taxon>Bacteria</taxon>
        <taxon>Bacillati</taxon>
        <taxon>Bacillota</taxon>
        <taxon>Bacilli</taxon>
        <taxon>Bacillales</taxon>
        <taxon>Paenibacillaceae</taxon>
        <taxon>Candidatus Reconcilbacillus</taxon>
    </lineage>
</organism>
<comment type="subunit">
    <text evidence="8">The complex is composed of two ATP-binding proteins (OpuCA), two transmembrane proteins (OpuCB and OpuCD) and a solute-binding protein (OpuCC).</text>
</comment>
<evidence type="ECO:0000313" key="12">
    <source>
        <dbReference type="EMBL" id="PDO10637.1"/>
    </source>
</evidence>
<accession>A0A2A6E1L6</accession>
<dbReference type="InterPro" id="IPR008995">
    <property type="entry name" value="Mo/tungstate-bd_C_term_dom"/>
</dbReference>
<dbReference type="InterPro" id="IPR003439">
    <property type="entry name" value="ABC_transporter-like_ATP-bd"/>
</dbReference>
<dbReference type="GO" id="GO:0055052">
    <property type="term" value="C:ATP-binding cassette (ABC) transporter complex, substrate-binding subunit-containing"/>
    <property type="evidence" value="ECO:0007669"/>
    <property type="project" value="TreeGrafter"/>
</dbReference>
<dbReference type="GO" id="GO:0016887">
    <property type="term" value="F:ATP hydrolysis activity"/>
    <property type="evidence" value="ECO:0007669"/>
    <property type="project" value="InterPro"/>
</dbReference>
<comment type="catalytic activity">
    <reaction evidence="7">
        <text>a quaternary ammonium(out) + ATP + H2O = a quaternary ammonium(in) + ADP + phosphate + H(+)</text>
        <dbReference type="Rhea" id="RHEA:11036"/>
        <dbReference type="ChEBI" id="CHEBI:15377"/>
        <dbReference type="ChEBI" id="CHEBI:15378"/>
        <dbReference type="ChEBI" id="CHEBI:30616"/>
        <dbReference type="ChEBI" id="CHEBI:35267"/>
        <dbReference type="ChEBI" id="CHEBI:43474"/>
        <dbReference type="ChEBI" id="CHEBI:456216"/>
        <dbReference type="EC" id="7.6.2.9"/>
    </reaction>
</comment>
<dbReference type="InterPro" id="IPR017871">
    <property type="entry name" value="ABC_transporter-like_CS"/>
</dbReference>
<name>A0A2A6E1L6_9BACL</name>
<protein>
    <recommendedName>
        <fullName evidence="10">Carnitine transport ATP-binding protein OpuCA</fullName>
        <ecNumber evidence="9">7.6.2.9</ecNumber>
    </recommendedName>
</protein>
<dbReference type="InterPro" id="IPR047641">
    <property type="entry name" value="ABC_transpr_MalK/UgpC-like"/>
</dbReference>
<evidence type="ECO:0000256" key="9">
    <source>
        <dbReference type="ARBA" id="ARBA00066388"/>
    </source>
</evidence>
<dbReference type="Proteomes" id="UP000243688">
    <property type="component" value="Unassembled WGS sequence"/>
</dbReference>
<dbReference type="SMART" id="SM00382">
    <property type="entry name" value="AAA"/>
    <property type="match status" value="1"/>
</dbReference>
<keyword evidence="6" id="KW-0472">Membrane</keyword>
<dbReference type="SUPFAM" id="SSF52540">
    <property type="entry name" value="P-loop containing nucleoside triphosphate hydrolases"/>
    <property type="match status" value="1"/>
</dbReference>
<dbReference type="PROSITE" id="PS00211">
    <property type="entry name" value="ABC_TRANSPORTER_1"/>
    <property type="match status" value="1"/>
</dbReference>
<reference evidence="12 13" key="1">
    <citation type="submission" date="2016-12" db="EMBL/GenBank/DDBJ databases">
        <title>Candidatus Reconcilibacillus cellulovorans genome.</title>
        <authorList>
            <person name="Kolinko S."/>
            <person name="Wu Y.-W."/>
            <person name="Tachea F."/>
            <person name="Denzel E."/>
            <person name="Hiras J."/>
            <person name="Baecker N."/>
            <person name="Chan L.J."/>
            <person name="Eichorst S.A."/>
            <person name="Frey D."/>
            <person name="Adams P.D."/>
            <person name="Pray T."/>
            <person name="Tanjore D."/>
            <person name="Petzold C.J."/>
            <person name="Gladden J.M."/>
            <person name="Simmons B.A."/>
            <person name="Singer S.W."/>
        </authorList>
    </citation>
    <scope>NUCLEOTIDE SEQUENCE [LARGE SCALE GENOMIC DNA]</scope>
    <source>
        <strain evidence="12">JTherm</strain>
    </source>
</reference>
<dbReference type="PROSITE" id="PS50893">
    <property type="entry name" value="ABC_TRANSPORTER_2"/>
    <property type="match status" value="1"/>
</dbReference>
<dbReference type="GO" id="GO:0005524">
    <property type="term" value="F:ATP binding"/>
    <property type="evidence" value="ECO:0007669"/>
    <property type="project" value="UniProtKB-KW"/>
</dbReference>
<dbReference type="SUPFAM" id="SSF50331">
    <property type="entry name" value="MOP-like"/>
    <property type="match status" value="1"/>
</dbReference>
<dbReference type="PANTHER" id="PTHR43875">
    <property type="entry name" value="MALTODEXTRIN IMPORT ATP-BINDING PROTEIN MSMX"/>
    <property type="match status" value="1"/>
</dbReference>
<dbReference type="AlphaFoldDB" id="A0A2A6E1L6"/>
<evidence type="ECO:0000256" key="8">
    <source>
        <dbReference type="ARBA" id="ARBA00063934"/>
    </source>
</evidence>